<dbReference type="NCBIfam" id="NF005071">
    <property type="entry name" value="PRK06489.1"/>
    <property type="match status" value="1"/>
</dbReference>
<proteinExistence type="predicted"/>
<keyword evidence="3" id="KW-0732">Signal</keyword>
<accession>A0A431VMJ6</accession>
<dbReference type="Proteomes" id="UP000277007">
    <property type="component" value="Unassembled WGS sequence"/>
</dbReference>
<feature type="active site" evidence="2">
    <location>
        <position position="339"/>
    </location>
</feature>
<dbReference type="PIRSF" id="PIRSF000443">
    <property type="entry name" value="Homoser_Ac_trans"/>
    <property type="match status" value="1"/>
</dbReference>
<dbReference type="GO" id="GO:0009092">
    <property type="term" value="P:homoserine metabolic process"/>
    <property type="evidence" value="ECO:0007669"/>
    <property type="project" value="TreeGrafter"/>
</dbReference>
<keyword evidence="5" id="KW-0378">Hydrolase</keyword>
<dbReference type="InterPro" id="IPR006311">
    <property type="entry name" value="TAT_signal"/>
</dbReference>
<feature type="domain" description="AB hydrolase-1" evidence="4">
    <location>
        <begin position="73"/>
        <end position="312"/>
    </location>
</feature>
<dbReference type="PANTHER" id="PTHR32268">
    <property type="entry name" value="HOMOSERINE O-ACETYLTRANSFERASE"/>
    <property type="match status" value="1"/>
</dbReference>
<comment type="caution">
    <text evidence="5">The sequence shown here is derived from an EMBL/GenBank/DDBJ whole genome shotgun (WGS) entry which is preliminary data.</text>
</comment>
<feature type="active site" evidence="2">
    <location>
        <position position="305"/>
    </location>
</feature>
<feature type="active site" description="Nucleophile" evidence="2">
    <location>
        <position position="164"/>
    </location>
</feature>
<evidence type="ECO:0000256" key="2">
    <source>
        <dbReference type="PIRSR" id="PIRSR000443-1"/>
    </source>
</evidence>
<evidence type="ECO:0000256" key="3">
    <source>
        <dbReference type="SAM" id="SignalP"/>
    </source>
</evidence>
<evidence type="ECO:0000313" key="6">
    <source>
        <dbReference type="Proteomes" id="UP000277007"/>
    </source>
</evidence>
<dbReference type="InterPro" id="IPR029058">
    <property type="entry name" value="AB_hydrolase_fold"/>
</dbReference>
<dbReference type="InterPro" id="IPR000073">
    <property type="entry name" value="AB_hydrolase_1"/>
</dbReference>
<dbReference type="OrthoDB" id="9799612at2"/>
<protein>
    <submittedName>
        <fullName evidence="5">Alpha/beta fold hydrolase</fullName>
    </submittedName>
</protein>
<organism evidence="5 6">
    <name type="scientific">Azospirillum griseum</name>
    <dbReference type="NCBI Taxonomy" id="2496639"/>
    <lineage>
        <taxon>Bacteria</taxon>
        <taxon>Pseudomonadati</taxon>
        <taxon>Pseudomonadota</taxon>
        <taxon>Alphaproteobacteria</taxon>
        <taxon>Rhodospirillales</taxon>
        <taxon>Azospirillaceae</taxon>
        <taxon>Azospirillum</taxon>
    </lineage>
</organism>
<evidence type="ECO:0000256" key="1">
    <source>
        <dbReference type="ARBA" id="ARBA00022679"/>
    </source>
</evidence>
<evidence type="ECO:0000259" key="4">
    <source>
        <dbReference type="Pfam" id="PF00561"/>
    </source>
</evidence>
<reference evidence="5 6" key="1">
    <citation type="submission" date="2018-12" db="EMBL/GenBank/DDBJ databases">
        <authorList>
            <person name="Yang Y."/>
        </authorList>
    </citation>
    <scope>NUCLEOTIDE SEQUENCE [LARGE SCALE GENOMIC DNA]</scope>
    <source>
        <strain evidence="5 6">L-25-5w-1</strain>
    </source>
</reference>
<dbReference type="Gene3D" id="3.40.50.1820">
    <property type="entry name" value="alpha/beta hydrolase"/>
    <property type="match status" value="1"/>
</dbReference>
<sequence>MTLRYRIRRAALAALTVGAVLIGGGPSAPAAPANYPTPQEGDWIARDFRFKNGAVMPELRLHYTTLGNPTGDVVVVLHGTAGSGKAMLTPAFAGELFGPGQPLDAATHRIILPDALGAGASAKPSDGLRMGFPEYTYDDMVAAQHRLLTEGLGITHVRLLLGHSMGGMHVWLWGATHPGFADLLVPMAAQPTAMSGRNWMMRRLLIESIRRDPDWNGGNYTNQPKGLAFANLVFGTATNGGTLALQAAAPTREAADRLLERRLAAPFEGDANDALYQWNASRDYDPSSALGRITDPVLAINAADDERNPPETGVMARAMAAVARGSLHVIPASAETLGHSTTAFARFWKDRLAEALAATPRAPRP</sequence>
<dbReference type="InterPro" id="IPR008220">
    <property type="entry name" value="HAT_MetX-like"/>
</dbReference>
<dbReference type="PANTHER" id="PTHR32268:SF11">
    <property type="entry name" value="HOMOSERINE O-ACETYLTRANSFERASE"/>
    <property type="match status" value="1"/>
</dbReference>
<feature type="chain" id="PRO_5019040105" evidence="3">
    <location>
        <begin position="31"/>
        <end position="365"/>
    </location>
</feature>
<dbReference type="GO" id="GO:0016787">
    <property type="term" value="F:hydrolase activity"/>
    <property type="evidence" value="ECO:0007669"/>
    <property type="project" value="UniProtKB-KW"/>
</dbReference>
<keyword evidence="6" id="KW-1185">Reference proteome</keyword>
<name>A0A431VMJ6_9PROT</name>
<dbReference type="AlphaFoldDB" id="A0A431VMJ6"/>
<dbReference type="GO" id="GO:0004414">
    <property type="term" value="F:homoserine O-acetyltransferase activity"/>
    <property type="evidence" value="ECO:0007669"/>
    <property type="project" value="TreeGrafter"/>
</dbReference>
<keyword evidence="1" id="KW-0808">Transferase</keyword>
<dbReference type="SUPFAM" id="SSF53474">
    <property type="entry name" value="alpha/beta-Hydrolases"/>
    <property type="match status" value="1"/>
</dbReference>
<dbReference type="EMBL" id="RXMA01000003">
    <property type="protein sequence ID" value="RTR23020.1"/>
    <property type="molecule type" value="Genomic_DNA"/>
</dbReference>
<gene>
    <name evidence="5" type="ORF">EJ903_05485</name>
</gene>
<feature type="signal peptide" evidence="3">
    <location>
        <begin position="1"/>
        <end position="30"/>
    </location>
</feature>
<dbReference type="Pfam" id="PF00561">
    <property type="entry name" value="Abhydrolase_1"/>
    <property type="match status" value="1"/>
</dbReference>
<dbReference type="RefSeq" id="WP_126612898.1">
    <property type="nucleotide sequence ID" value="NZ_JBHUCY010000004.1"/>
</dbReference>
<dbReference type="PROSITE" id="PS51318">
    <property type="entry name" value="TAT"/>
    <property type="match status" value="1"/>
</dbReference>
<evidence type="ECO:0000313" key="5">
    <source>
        <dbReference type="EMBL" id="RTR23020.1"/>
    </source>
</evidence>
<dbReference type="GO" id="GO:0009086">
    <property type="term" value="P:methionine biosynthetic process"/>
    <property type="evidence" value="ECO:0007669"/>
    <property type="project" value="TreeGrafter"/>
</dbReference>